<dbReference type="OrthoDB" id="630188at2759"/>
<evidence type="ECO:0000259" key="8">
    <source>
        <dbReference type="Pfam" id="PF13839"/>
    </source>
</evidence>
<reference evidence="11" key="1">
    <citation type="journal article" date="2017" name="Plant J.">
        <title>The pomegranate (Punica granatum L.) genome and the genomics of punicalagin biosynthesis.</title>
        <authorList>
            <person name="Qin G."/>
            <person name="Xu C."/>
            <person name="Ming R."/>
            <person name="Tang H."/>
            <person name="Guyot R."/>
            <person name="Kramer E.M."/>
            <person name="Hu Y."/>
            <person name="Yi X."/>
            <person name="Qi Y."/>
            <person name="Xu X."/>
            <person name="Gao Z."/>
            <person name="Pan H."/>
            <person name="Jian J."/>
            <person name="Tian Y."/>
            <person name="Yue Z."/>
            <person name="Xu Y."/>
        </authorList>
    </citation>
    <scope>NUCLEOTIDE SEQUENCE [LARGE SCALE GENOMIC DNA]</scope>
    <source>
        <strain evidence="11">cv. Dabenzi</strain>
    </source>
</reference>
<dbReference type="PANTHER" id="PTHR32285">
    <property type="entry name" value="PROTEIN TRICHOME BIREFRINGENCE-LIKE 9-RELATED"/>
    <property type="match status" value="1"/>
</dbReference>
<feature type="chain" id="PRO_5044569064" evidence="7">
    <location>
        <begin position="30"/>
        <end position="384"/>
    </location>
</feature>
<dbReference type="GeneID" id="116212561"/>
<dbReference type="InterPro" id="IPR029962">
    <property type="entry name" value="TBL"/>
</dbReference>
<name>A0A218X0I3_PUNGR</name>
<evidence type="ECO:0000256" key="1">
    <source>
        <dbReference type="ARBA" id="ARBA00004167"/>
    </source>
</evidence>
<dbReference type="InterPro" id="IPR026057">
    <property type="entry name" value="TBL_C"/>
</dbReference>
<evidence type="ECO:0000259" key="9">
    <source>
        <dbReference type="Pfam" id="PF14416"/>
    </source>
</evidence>
<sequence>MSMGCERYGAIIMFFFITILLCVVGFLEAGGGSAVQSSRIIRWRKKHKQSQQEQPAGPQEPTRCNVYEGSWVYDSSYPMYDSTTSCPFIRKEFDCLKYGRPDRNYLKYRWQPNNCTLPRFDALDFLKRMQGKKIMYIGDSLSLNNWQSLVCLLYAGVPNANLSWQTNTSISTVTFQDYGVSVIMFQSHYLVDTVKEPMGRVMKLDSLNDGALWKTMDVLIFNTWLWWLVRGPRQQWDYIQEGAKISKDMDRMDAFHKAMITWAKWVDTDVDTAKTKVFFQGISPSHYNGTEWNEPGLRNCAKETEPMSGSTSPSGPPPALSVVKEVLSSIKNPVSLLDITAMSKLRKDAHPSSYNGFKGMDCTHWCIAGLPDTWNQILYSELIA</sequence>
<keyword evidence="12" id="KW-1185">Reference proteome</keyword>
<dbReference type="EMBL" id="MTKT01002495">
    <property type="protein sequence ID" value="OWM78433.1"/>
    <property type="molecule type" value="Genomic_DNA"/>
</dbReference>
<dbReference type="Proteomes" id="UP000197138">
    <property type="component" value="Unassembled WGS sequence"/>
</dbReference>
<dbReference type="PANTHER" id="PTHR32285:SF36">
    <property type="entry name" value="PROTEIN TRICHOME BIREFRINGENCE-LIKE 38"/>
    <property type="match status" value="1"/>
</dbReference>
<reference evidence="10" key="2">
    <citation type="submission" date="2017-06" db="EMBL/GenBank/DDBJ databases">
        <title>The pomegranate genome and the genomics of punicalagin biosynthesis.</title>
        <authorList>
            <person name="Xu C."/>
        </authorList>
    </citation>
    <scope>NUCLEOTIDE SEQUENCE [LARGE SCALE GENOMIC DNA]</scope>
    <source>
        <tissue evidence="10">Fresh leaf</tissue>
    </source>
</reference>
<organism evidence="10 11">
    <name type="scientific">Punica granatum</name>
    <name type="common">Pomegranate</name>
    <dbReference type="NCBI Taxonomy" id="22663"/>
    <lineage>
        <taxon>Eukaryota</taxon>
        <taxon>Viridiplantae</taxon>
        <taxon>Streptophyta</taxon>
        <taxon>Embryophyta</taxon>
        <taxon>Tracheophyta</taxon>
        <taxon>Spermatophyta</taxon>
        <taxon>Magnoliopsida</taxon>
        <taxon>eudicotyledons</taxon>
        <taxon>Gunneridae</taxon>
        <taxon>Pentapetalae</taxon>
        <taxon>rosids</taxon>
        <taxon>malvids</taxon>
        <taxon>Myrtales</taxon>
        <taxon>Lythraceae</taxon>
        <taxon>Punica</taxon>
    </lineage>
</organism>
<feature type="signal peptide" evidence="7">
    <location>
        <begin position="1"/>
        <end position="29"/>
    </location>
</feature>
<dbReference type="AlphaFoldDB" id="A0A218X0I3"/>
<proteinExistence type="inferred from homology"/>
<accession>A0A218X0I3</accession>
<evidence type="ECO:0000256" key="7">
    <source>
        <dbReference type="SAM" id="SignalP"/>
    </source>
</evidence>
<keyword evidence="4" id="KW-0735">Signal-anchor</keyword>
<feature type="domain" description="Trichome birefringence-like C-terminal" evidence="8">
    <location>
        <begin position="117"/>
        <end position="380"/>
    </location>
</feature>
<evidence type="ECO:0000256" key="6">
    <source>
        <dbReference type="ARBA" id="ARBA00023136"/>
    </source>
</evidence>
<evidence type="ECO:0000313" key="13">
    <source>
        <dbReference type="RefSeq" id="XP_031403083.1"/>
    </source>
</evidence>
<evidence type="ECO:0000256" key="2">
    <source>
        <dbReference type="ARBA" id="ARBA00007727"/>
    </source>
</evidence>
<evidence type="ECO:0000313" key="10">
    <source>
        <dbReference type="EMBL" id="OWM78433.1"/>
    </source>
</evidence>
<keyword evidence="3" id="KW-0812">Transmembrane</keyword>
<dbReference type="Pfam" id="PF14416">
    <property type="entry name" value="PMR5N"/>
    <property type="match status" value="1"/>
</dbReference>
<evidence type="ECO:0000256" key="5">
    <source>
        <dbReference type="ARBA" id="ARBA00022989"/>
    </source>
</evidence>
<dbReference type="GO" id="GO:0016020">
    <property type="term" value="C:membrane"/>
    <property type="evidence" value="ECO:0007669"/>
    <property type="project" value="UniProtKB-SubCell"/>
</dbReference>
<evidence type="ECO:0000313" key="11">
    <source>
        <dbReference type="Proteomes" id="UP000197138"/>
    </source>
</evidence>
<reference evidence="12" key="3">
    <citation type="journal article" date="2020" name="Plant Biotechnol. J.">
        <title>The pomegranate (Punica granatum L.) draft genome dissects genetic divergence between soft- and hard-seeded cultivars.</title>
        <authorList>
            <person name="Luo X."/>
            <person name="Li H."/>
            <person name="Wu Z."/>
            <person name="Yao W."/>
            <person name="Zhao P."/>
            <person name="Cao D."/>
            <person name="Yu H."/>
            <person name="Li K."/>
            <person name="Poudel K."/>
            <person name="Zhao D."/>
            <person name="Zhang F."/>
            <person name="Xia X."/>
            <person name="Chen L."/>
            <person name="Wang Q."/>
            <person name="Jing D."/>
            <person name="Cao S."/>
        </authorList>
    </citation>
    <scope>NUCLEOTIDE SEQUENCE [LARGE SCALE GENOMIC DNA]</scope>
</reference>
<dbReference type="GO" id="GO:0016413">
    <property type="term" value="F:O-acetyltransferase activity"/>
    <property type="evidence" value="ECO:0007669"/>
    <property type="project" value="InterPro"/>
</dbReference>
<evidence type="ECO:0000256" key="3">
    <source>
        <dbReference type="ARBA" id="ARBA00022692"/>
    </source>
</evidence>
<feature type="domain" description="Trichome birefringence-like N-terminal" evidence="9">
    <location>
        <begin position="63"/>
        <end position="115"/>
    </location>
</feature>
<keyword evidence="6" id="KW-0472">Membrane</keyword>
<comment type="similarity">
    <text evidence="2">Belongs to the PC-esterase family. TBL subfamily.</text>
</comment>
<evidence type="ECO:0000313" key="12">
    <source>
        <dbReference type="Proteomes" id="UP000515151"/>
    </source>
</evidence>
<dbReference type="Pfam" id="PF13839">
    <property type="entry name" value="PC-Esterase"/>
    <property type="match status" value="1"/>
</dbReference>
<protein>
    <submittedName>
        <fullName evidence="13">Protein trichome birefringence-like 38</fullName>
    </submittedName>
</protein>
<comment type="subcellular location">
    <subcellularLocation>
        <location evidence="1">Membrane</location>
        <topology evidence="1">Single-pass membrane protein</topology>
    </subcellularLocation>
</comment>
<evidence type="ECO:0000256" key="4">
    <source>
        <dbReference type="ARBA" id="ARBA00022968"/>
    </source>
</evidence>
<gene>
    <name evidence="13" type="primary">LOC116212561</name>
    <name evidence="10" type="ORF">CDL15_Pgr016157</name>
</gene>
<dbReference type="RefSeq" id="XP_031403083.1">
    <property type="nucleotide sequence ID" value="XM_031547223.1"/>
</dbReference>
<dbReference type="Proteomes" id="UP000515151">
    <property type="component" value="Chromosome 1"/>
</dbReference>
<keyword evidence="5" id="KW-1133">Transmembrane helix</keyword>
<dbReference type="GO" id="GO:0005794">
    <property type="term" value="C:Golgi apparatus"/>
    <property type="evidence" value="ECO:0007669"/>
    <property type="project" value="TreeGrafter"/>
</dbReference>
<keyword evidence="7" id="KW-0732">Signal</keyword>
<reference evidence="13" key="4">
    <citation type="submission" date="2025-04" db="UniProtKB">
        <authorList>
            <consortium name="RefSeq"/>
        </authorList>
    </citation>
    <scope>IDENTIFICATION</scope>
    <source>
        <tissue evidence="13">Leaf</tissue>
    </source>
</reference>
<dbReference type="InterPro" id="IPR025846">
    <property type="entry name" value="TBL_N"/>
</dbReference>